<evidence type="ECO:0000256" key="4">
    <source>
        <dbReference type="ARBA" id="ARBA00022729"/>
    </source>
</evidence>
<dbReference type="InterPro" id="IPR015720">
    <property type="entry name" value="Emp24-like"/>
</dbReference>
<dbReference type="GO" id="GO:0006888">
    <property type="term" value="P:endoplasmic reticulum to Golgi vesicle-mediated transport"/>
    <property type="evidence" value="ECO:0007669"/>
    <property type="project" value="UniProtKB-ARBA"/>
</dbReference>
<protein>
    <recommendedName>
        <fullName evidence="11">GOLD domain-containing protein</fullName>
    </recommendedName>
</protein>
<dbReference type="GeneID" id="11468621"/>
<keyword evidence="5" id="KW-0813">Transport</keyword>
<evidence type="ECO:0000256" key="3">
    <source>
        <dbReference type="ARBA" id="ARBA00022692"/>
    </source>
</evidence>
<dbReference type="PANTHER" id="PTHR22811">
    <property type="entry name" value="TRANSMEMBRANE EMP24 DOMAIN-CONTAINING PROTEIN"/>
    <property type="match status" value="1"/>
</dbReference>
<dbReference type="GO" id="GO:0005737">
    <property type="term" value="C:cytoplasm"/>
    <property type="evidence" value="ECO:0007669"/>
    <property type="project" value="GOC"/>
</dbReference>
<dbReference type="FunCoup" id="I6NDW9">
    <property type="interactions" value="272"/>
</dbReference>
<dbReference type="AlphaFoldDB" id="I6NDW9"/>
<dbReference type="KEGG" id="erc:Ecym_5520"/>
<name>I6NDW9_ERECY</name>
<dbReference type="OrthoDB" id="3427at2759"/>
<dbReference type="InParanoid" id="I6NDW9"/>
<evidence type="ECO:0000259" key="11">
    <source>
        <dbReference type="PROSITE" id="PS50866"/>
    </source>
</evidence>
<dbReference type="OMA" id="HYLCFQT"/>
<dbReference type="SMART" id="SM01190">
    <property type="entry name" value="EMP24_GP25L"/>
    <property type="match status" value="1"/>
</dbReference>
<dbReference type="RefSeq" id="XP_003647078.1">
    <property type="nucleotide sequence ID" value="XM_003647030.1"/>
</dbReference>
<comment type="similarity">
    <text evidence="2 8">Belongs to the EMP24/GP25L family.</text>
</comment>
<keyword evidence="5" id="KW-0931">ER-Golgi transport</keyword>
<feature type="transmembrane region" description="Helical" evidence="9">
    <location>
        <begin position="177"/>
        <end position="199"/>
    </location>
</feature>
<feature type="signal peptide" evidence="10">
    <location>
        <begin position="1"/>
        <end position="17"/>
    </location>
</feature>
<keyword evidence="4 10" id="KW-0732">Signal</keyword>
<feature type="chain" id="PRO_5003705548" description="GOLD domain-containing protein" evidence="10">
    <location>
        <begin position="18"/>
        <end position="209"/>
    </location>
</feature>
<proteinExistence type="inferred from homology"/>
<dbReference type="Proteomes" id="UP000006790">
    <property type="component" value="Chromosome 5"/>
</dbReference>
<keyword evidence="3 8" id="KW-0812">Transmembrane</keyword>
<evidence type="ECO:0000313" key="13">
    <source>
        <dbReference type="Proteomes" id="UP000006790"/>
    </source>
</evidence>
<evidence type="ECO:0000313" key="12">
    <source>
        <dbReference type="EMBL" id="AET40261.1"/>
    </source>
</evidence>
<evidence type="ECO:0000256" key="8">
    <source>
        <dbReference type="RuleBase" id="RU003827"/>
    </source>
</evidence>
<dbReference type="eggNOG" id="KOG1690">
    <property type="taxonomic scope" value="Eukaryota"/>
</dbReference>
<dbReference type="Pfam" id="PF01105">
    <property type="entry name" value="EMP24_GP25L"/>
    <property type="match status" value="1"/>
</dbReference>
<evidence type="ECO:0000256" key="9">
    <source>
        <dbReference type="SAM" id="Phobius"/>
    </source>
</evidence>
<evidence type="ECO:0000256" key="1">
    <source>
        <dbReference type="ARBA" id="ARBA00004479"/>
    </source>
</evidence>
<keyword evidence="13" id="KW-1185">Reference proteome</keyword>
<dbReference type="InterPro" id="IPR009038">
    <property type="entry name" value="GOLD_dom"/>
</dbReference>
<gene>
    <name evidence="12" type="ordered locus">Ecym_5520</name>
</gene>
<keyword evidence="7 9" id="KW-0472">Membrane</keyword>
<evidence type="ECO:0000256" key="5">
    <source>
        <dbReference type="ARBA" id="ARBA00022892"/>
    </source>
</evidence>
<dbReference type="HOGENOM" id="CLU_066963_2_1_1"/>
<keyword evidence="6 9" id="KW-1133">Transmembrane helix</keyword>
<dbReference type="PROSITE" id="PS50866">
    <property type="entry name" value="GOLD"/>
    <property type="match status" value="1"/>
</dbReference>
<dbReference type="GO" id="GO:0016020">
    <property type="term" value="C:membrane"/>
    <property type="evidence" value="ECO:0007669"/>
    <property type="project" value="UniProtKB-SubCell"/>
</dbReference>
<evidence type="ECO:0000256" key="7">
    <source>
        <dbReference type="ARBA" id="ARBA00023136"/>
    </source>
</evidence>
<accession>I6NDW9</accession>
<feature type="domain" description="GOLD" evidence="11">
    <location>
        <begin position="27"/>
        <end position="121"/>
    </location>
</feature>
<organism evidence="12 13">
    <name type="scientific">Eremothecium cymbalariae (strain CBS 270.75 / DBVPG 7215 / KCTC 17166 / NRRL Y-17582)</name>
    <name type="common">Yeast</name>
    <dbReference type="NCBI Taxonomy" id="931890"/>
    <lineage>
        <taxon>Eukaryota</taxon>
        <taxon>Fungi</taxon>
        <taxon>Dikarya</taxon>
        <taxon>Ascomycota</taxon>
        <taxon>Saccharomycotina</taxon>
        <taxon>Saccharomycetes</taxon>
        <taxon>Saccharomycetales</taxon>
        <taxon>Saccharomycetaceae</taxon>
        <taxon>Eremothecium</taxon>
    </lineage>
</organism>
<reference evidence="12 13" key="1">
    <citation type="journal article" date="2011" name="G3 (Bethesda)">
        <title>Genome evolution in the Eremothecium clade of the Saccharomyces complex revealed by comparative genomics.</title>
        <authorList>
            <person name="Wendland J."/>
            <person name="Walther A."/>
        </authorList>
    </citation>
    <scope>NUCLEOTIDE SEQUENCE [LARGE SCALE GENOMIC DNA]</scope>
    <source>
        <strain evidence="13">CBS 270.75 / DBVPG 7215 / KCTC 17166 / NRRL Y-17582</strain>
    </source>
</reference>
<evidence type="ECO:0000256" key="10">
    <source>
        <dbReference type="SAM" id="SignalP"/>
    </source>
</evidence>
<dbReference type="STRING" id="931890.I6NDW9"/>
<sequence>MKSIYFVLLYLVQKVLALHFYSVPGDTKCFYEQLAKDNLLLAHIDVYKETEDAQFVKSLALELSITIYETFSRDEIVFSQQNSPLGEFTFTAMRAGEHRICITPKLPEKAVRLRVFIDLSVSQVDVLDSKRLTDITYLKNRLVYLISTLEDIRAEQNIYKLHEDIFRDQSDIVNTKIMLWSLLEVIVMIGVCSFQLKYLRNFFIKQKAF</sequence>
<comment type="subcellular location">
    <subcellularLocation>
        <location evidence="1 8">Membrane</location>
        <topology evidence="1 8">Single-pass type I membrane protein</topology>
    </subcellularLocation>
</comment>
<dbReference type="EMBL" id="CP002501">
    <property type="protein sequence ID" value="AET40261.1"/>
    <property type="molecule type" value="Genomic_DNA"/>
</dbReference>
<evidence type="ECO:0000256" key="6">
    <source>
        <dbReference type="ARBA" id="ARBA00022989"/>
    </source>
</evidence>
<evidence type="ECO:0000256" key="2">
    <source>
        <dbReference type="ARBA" id="ARBA00007104"/>
    </source>
</evidence>